<gene>
    <name evidence="1" type="ORF">FB567DRAFT_344975</name>
</gene>
<dbReference type="AlphaFoldDB" id="A0A8K0VYY7"/>
<dbReference type="PANTHER" id="PTHR42085">
    <property type="entry name" value="F-BOX DOMAIN-CONTAINING PROTEIN"/>
    <property type="match status" value="1"/>
</dbReference>
<organism evidence="1 2">
    <name type="scientific">Paraphoma chrysanthemicola</name>
    <dbReference type="NCBI Taxonomy" id="798071"/>
    <lineage>
        <taxon>Eukaryota</taxon>
        <taxon>Fungi</taxon>
        <taxon>Dikarya</taxon>
        <taxon>Ascomycota</taxon>
        <taxon>Pezizomycotina</taxon>
        <taxon>Dothideomycetes</taxon>
        <taxon>Pleosporomycetidae</taxon>
        <taxon>Pleosporales</taxon>
        <taxon>Pleosporineae</taxon>
        <taxon>Phaeosphaeriaceae</taxon>
        <taxon>Paraphoma</taxon>
    </lineage>
</organism>
<sequence length="296" mass="34756">MAVQTQQAFRFLDLPKELRLMVYERVPITTPTHVLEDPVQRKIQRQNGGVRSETMLHPSVTHVTKSVNVGLLRTCRLIYAEAKLAIASRLQHEPTRYLFRIYSLHGNLSCQFHDILHWMQSCEMSYRQNDPIPSITDVAKEGGSHGQQVFKRFATRDTIDPGDAEYEPTRRFLHKCARKNVIIHTHQPEPRCSYWCIGIQLPSPANAERLRTLITSTQDTLSWWYTISENQDTTALCLVVQRRTGKDRQASEELHEMLQYEAEEWMRMWRPSEPSFRLEQPSCEEWKRDWEDGDKF</sequence>
<evidence type="ECO:0000313" key="2">
    <source>
        <dbReference type="Proteomes" id="UP000813461"/>
    </source>
</evidence>
<dbReference type="EMBL" id="JAGMVJ010000009">
    <property type="protein sequence ID" value="KAH7087390.1"/>
    <property type="molecule type" value="Genomic_DNA"/>
</dbReference>
<dbReference type="OrthoDB" id="5314997at2759"/>
<name>A0A8K0VYY7_9PLEO</name>
<accession>A0A8K0VYY7</accession>
<comment type="caution">
    <text evidence="1">The sequence shown here is derived from an EMBL/GenBank/DDBJ whole genome shotgun (WGS) entry which is preliminary data.</text>
</comment>
<dbReference type="PANTHER" id="PTHR42085:SF1">
    <property type="entry name" value="F-BOX DOMAIN-CONTAINING PROTEIN"/>
    <property type="match status" value="1"/>
</dbReference>
<proteinExistence type="predicted"/>
<reference evidence="1" key="1">
    <citation type="journal article" date="2021" name="Nat. Commun.">
        <title>Genetic determinants of endophytism in the Arabidopsis root mycobiome.</title>
        <authorList>
            <person name="Mesny F."/>
            <person name="Miyauchi S."/>
            <person name="Thiergart T."/>
            <person name="Pickel B."/>
            <person name="Atanasova L."/>
            <person name="Karlsson M."/>
            <person name="Huettel B."/>
            <person name="Barry K.W."/>
            <person name="Haridas S."/>
            <person name="Chen C."/>
            <person name="Bauer D."/>
            <person name="Andreopoulos W."/>
            <person name="Pangilinan J."/>
            <person name="LaButti K."/>
            <person name="Riley R."/>
            <person name="Lipzen A."/>
            <person name="Clum A."/>
            <person name="Drula E."/>
            <person name="Henrissat B."/>
            <person name="Kohler A."/>
            <person name="Grigoriev I.V."/>
            <person name="Martin F.M."/>
            <person name="Hacquard S."/>
        </authorList>
    </citation>
    <scope>NUCLEOTIDE SEQUENCE</scope>
    <source>
        <strain evidence="1">MPI-SDFR-AT-0120</strain>
    </source>
</reference>
<protein>
    <submittedName>
        <fullName evidence="1">Uncharacterized protein</fullName>
    </submittedName>
</protein>
<evidence type="ECO:0000313" key="1">
    <source>
        <dbReference type="EMBL" id="KAH7087390.1"/>
    </source>
</evidence>
<dbReference type="Proteomes" id="UP000813461">
    <property type="component" value="Unassembled WGS sequence"/>
</dbReference>
<keyword evidence="2" id="KW-1185">Reference proteome</keyword>
<dbReference type="InterPro" id="IPR038883">
    <property type="entry name" value="AN11006-like"/>
</dbReference>